<feature type="compositionally biased region" description="Basic and acidic residues" evidence="1">
    <location>
        <begin position="486"/>
        <end position="502"/>
    </location>
</feature>
<evidence type="ECO:0000313" key="2">
    <source>
        <dbReference type="EMBL" id="KAH9812634.1"/>
    </source>
</evidence>
<proteinExistence type="predicted"/>
<dbReference type="InterPro" id="IPR039601">
    <property type="entry name" value="Rrn5"/>
</dbReference>
<name>A0A9W7SIY4_9PEZI</name>
<dbReference type="GO" id="GO:0000182">
    <property type="term" value="F:rDNA binding"/>
    <property type="evidence" value="ECO:0007669"/>
    <property type="project" value="TreeGrafter"/>
</dbReference>
<reference evidence="2 3" key="2">
    <citation type="journal article" date="2021" name="Curr. Genet.">
        <title>Genetic response to nitrogen starvation in the aggressive Eucalyptus foliar pathogen Teratosphaeria destructans.</title>
        <authorList>
            <person name="Havenga M."/>
            <person name="Wingfield B.D."/>
            <person name="Wingfield M.J."/>
            <person name="Dreyer L.L."/>
            <person name="Roets F."/>
            <person name="Aylward J."/>
        </authorList>
    </citation>
    <scope>NUCLEOTIDE SEQUENCE [LARGE SCALE GENOMIC DNA]</scope>
    <source>
        <strain evidence="2">CMW44962</strain>
    </source>
</reference>
<evidence type="ECO:0000256" key="1">
    <source>
        <dbReference type="SAM" id="MobiDB-lite"/>
    </source>
</evidence>
<feature type="region of interest" description="Disordered" evidence="1">
    <location>
        <begin position="1"/>
        <end position="86"/>
    </location>
</feature>
<comment type="caution">
    <text evidence="2">The sequence shown here is derived from an EMBL/GenBank/DDBJ whole genome shotgun (WGS) entry which is preliminary data.</text>
</comment>
<feature type="region of interest" description="Disordered" evidence="1">
    <location>
        <begin position="426"/>
        <end position="450"/>
    </location>
</feature>
<dbReference type="GO" id="GO:0006361">
    <property type="term" value="P:transcription initiation at RNA polymerase I promoter"/>
    <property type="evidence" value="ECO:0007669"/>
    <property type="project" value="TreeGrafter"/>
</dbReference>
<protein>
    <submittedName>
        <fullName evidence="2">RNA polymerase I-specific transcription initiation factor rrn5</fullName>
    </submittedName>
</protein>
<accession>A0A9W7SIY4</accession>
<dbReference type="Proteomes" id="UP001138500">
    <property type="component" value="Unassembled WGS sequence"/>
</dbReference>
<feature type="region of interest" description="Disordered" evidence="1">
    <location>
        <begin position="243"/>
        <end position="269"/>
    </location>
</feature>
<dbReference type="GO" id="GO:0001181">
    <property type="term" value="F:RNA polymerase I general transcription initiation factor activity"/>
    <property type="evidence" value="ECO:0007669"/>
    <property type="project" value="TreeGrafter"/>
</dbReference>
<feature type="compositionally biased region" description="Acidic residues" evidence="1">
    <location>
        <begin position="433"/>
        <end position="450"/>
    </location>
</feature>
<feature type="compositionally biased region" description="Basic and acidic residues" evidence="1">
    <location>
        <begin position="649"/>
        <end position="661"/>
    </location>
</feature>
<dbReference type="GO" id="GO:0042790">
    <property type="term" value="P:nucleolar large rRNA transcription by RNA polymerase I"/>
    <property type="evidence" value="ECO:0007669"/>
    <property type="project" value="InterPro"/>
</dbReference>
<keyword evidence="2" id="KW-0396">Initiation factor</keyword>
<keyword evidence="2" id="KW-0648">Protein biosynthesis</keyword>
<feature type="compositionally biased region" description="Basic and acidic residues" evidence="1">
    <location>
        <begin position="39"/>
        <end position="71"/>
    </location>
</feature>
<dbReference type="PANTHER" id="PTHR28079:SF1">
    <property type="entry name" value="RNA POLYMERASE I-SPECIFIC TRANSCRIPTION INITIATION FACTOR RRN5"/>
    <property type="match status" value="1"/>
</dbReference>
<dbReference type="AlphaFoldDB" id="A0A9W7SIY4"/>
<evidence type="ECO:0000313" key="3">
    <source>
        <dbReference type="Proteomes" id="UP001138500"/>
    </source>
</evidence>
<dbReference type="PANTHER" id="PTHR28079">
    <property type="entry name" value="RNA POLYMERASE I-SPECIFIC TRANSCRIPTION INITIATION FACTOR RRN5"/>
    <property type="match status" value="1"/>
</dbReference>
<sequence>MSDPDTGNTSYETTSNNRDGGSSPVYPTSAGRSPQPEEAEGRSADRHDPAEDLTKHHRQDDAAEERREASARKTSSTKPQSGMKFPTYRHVLNAMIDETAGRMSNHGYSIGPSQIEASHWTAAEKDALFRKLTICGPGDLHSLSAAVGSKSEAEINVYLKLLQDGIAEARATVPSELNASATDAPSAYEVSPFCEAGLESAADSLSGRLAKSDAQAEQDRYGDYWLIDATLADEIEQDLESSEIPAGAGDGQDAEVARPDLGTRSADSAPFESASLLRPTTFLQLSYNIYMAGTPGDDSRWYASGENVDDPDEPAMFRSAFEDFYNVAVSITRRLVQATIFQTMTRLRASDGSRMAWTPEPLVREKDVKTAIDILGMNGHAWSTYWARLPRRQGLIVYSDSKKYRDGRPGTKNGVGLSYEEVEAELGLPTDVQPEDEAEELDDVSPDEMDFDSDDFTVISVPGSEPEAENNEEVREIDANVADATEQSHDDKAEKEAESASHEVLTLRERQWATRKLKRKRALSPIGFGRAQDAWLDATDMNASREEERRLWQSIRKHPPDHVQLDRQSVPASPVLNGVVPAQTTDWRDRVEYEAPWERFGAPIADAEFAAMELSGRQGRKRRRIFRDRWMEAGGLGSDDDGEQAGKVADAEERLSADHESVTAGEEGLEEVSDIATSDGDDSDDF</sequence>
<keyword evidence="3" id="KW-1185">Reference proteome</keyword>
<organism evidence="2 3">
    <name type="scientific">Teratosphaeria destructans</name>
    <dbReference type="NCBI Taxonomy" id="418781"/>
    <lineage>
        <taxon>Eukaryota</taxon>
        <taxon>Fungi</taxon>
        <taxon>Dikarya</taxon>
        <taxon>Ascomycota</taxon>
        <taxon>Pezizomycotina</taxon>
        <taxon>Dothideomycetes</taxon>
        <taxon>Dothideomycetidae</taxon>
        <taxon>Mycosphaerellales</taxon>
        <taxon>Teratosphaeriaceae</taxon>
        <taxon>Teratosphaeria</taxon>
    </lineage>
</organism>
<reference evidence="2 3" key="1">
    <citation type="journal article" date="2018" name="IMA Fungus">
        <title>IMA Genome-F 10: Nine draft genome sequences of Claviceps purpurea s.lat., including C. arundinis, C. humidiphila, and C. cf. spartinae, pseudomolecules for the pitch canker pathogen Fusarium circinatum, draft genome of Davidsoniella eucalypti, Grosmannia galeiformis, Quambalaria eucalypti, and Teratosphaeria destructans.</title>
        <authorList>
            <person name="Wingfield B.D."/>
            <person name="Liu M."/>
            <person name="Nguyen H.D."/>
            <person name="Lane F.A."/>
            <person name="Morgan S.W."/>
            <person name="De Vos L."/>
            <person name="Wilken P.M."/>
            <person name="Duong T.A."/>
            <person name="Aylward J."/>
            <person name="Coetzee M.P."/>
            <person name="Dadej K."/>
            <person name="De Beer Z.W."/>
            <person name="Findlay W."/>
            <person name="Havenga M."/>
            <person name="Kolarik M."/>
            <person name="Menzies J.G."/>
            <person name="Naidoo K."/>
            <person name="Pochopski O."/>
            <person name="Shoukouhi P."/>
            <person name="Santana Q.C."/>
            <person name="Seifert K.A."/>
            <person name="Soal N."/>
            <person name="Steenkamp E.T."/>
            <person name="Tatham C.T."/>
            <person name="van der Nest M.A."/>
            <person name="Wingfield M.J."/>
        </authorList>
    </citation>
    <scope>NUCLEOTIDE SEQUENCE [LARGE SCALE GENOMIC DNA]</scope>
    <source>
        <strain evidence="2">CMW44962</strain>
    </source>
</reference>
<feature type="region of interest" description="Disordered" evidence="1">
    <location>
        <begin position="483"/>
        <end position="502"/>
    </location>
</feature>
<feature type="compositionally biased region" description="Acidic residues" evidence="1">
    <location>
        <begin position="667"/>
        <end position="686"/>
    </location>
</feature>
<feature type="region of interest" description="Disordered" evidence="1">
    <location>
        <begin position="633"/>
        <end position="686"/>
    </location>
</feature>
<dbReference type="GO" id="GO:0003743">
    <property type="term" value="F:translation initiation factor activity"/>
    <property type="evidence" value="ECO:0007669"/>
    <property type="project" value="UniProtKB-KW"/>
</dbReference>
<feature type="compositionally biased region" description="Polar residues" evidence="1">
    <location>
        <begin position="1"/>
        <end position="20"/>
    </location>
</feature>
<gene>
    <name evidence="2" type="ORF">Tdes44962_MAKER05761</name>
</gene>
<dbReference type="OrthoDB" id="2240312at2759"/>
<dbReference type="GO" id="GO:0000500">
    <property type="term" value="C:RNA polymerase I upstream activating factor complex"/>
    <property type="evidence" value="ECO:0007669"/>
    <property type="project" value="InterPro"/>
</dbReference>
<dbReference type="EMBL" id="RIBY02002456">
    <property type="protein sequence ID" value="KAH9812634.1"/>
    <property type="molecule type" value="Genomic_DNA"/>
</dbReference>